<protein>
    <recommendedName>
        <fullName evidence="9">Major facilitator superfamily (MFS) profile domain-containing protein</fullName>
    </recommendedName>
</protein>
<evidence type="ECO:0000256" key="6">
    <source>
        <dbReference type="SAM" id="Phobius"/>
    </source>
</evidence>
<feature type="transmembrane region" description="Helical" evidence="6">
    <location>
        <begin position="146"/>
        <end position="170"/>
    </location>
</feature>
<dbReference type="EMBL" id="KN822010">
    <property type="protein sequence ID" value="KIM68263.1"/>
    <property type="molecule type" value="Genomic_DNA"/>
</dbReference>
<evidence type="ECO:0008006" key="9">
    <source>
        <dbReference type="Google" id="ProtNLM"/>
    </source>
</evidence>
<feature type="region of interest" description="Disordered" evidence="5">
    <location>
        <begin position="435"/>
        <end position="465"/>
    </location>
</feature>
<feature type="compositionally biased region" description="Polar residues" evidence="5">
    <location>
        <begin position="115"/>
        <end position="126"/>
    </location>
</feature>
<evidence type="ECO:0000256" key="4">
    <source>
        <dbReference type="ARBA" id="ARBA00023136"/>
    </source>
</evidence>
<dbReference type="InterPro" id="IPR036259">
    <property type="entry name" value="MFS_trans_sf"/>
</dbReference>
<evidence type="ECO:0000256" key="5">
    <source>
        <dbReference type="SAM" id="MobiDB-lite"/>
    </source>
</evidence>
<keyword evidence="4 6" id="KW-0472">Membrane</keyword>
<gene>
    <name evidence="7" type="ORF">SCLCIDRAFT_1015119</name>
</gene>
<feature type="transmembrane region" description="Helical" evidence="6">
    <location>
        <begin position="210"/>
        <end position="229"/>
    </location>
</feature>
<feature type="region of interest" description="Disordered" evidence="5">
    <location>
        <begin position="115"/>
        <end position="139"/>
    </location>
</feature>
<evidence type="ECO:0000313" key="8">
    <source>
        <dbReference type="Proteomes" id="UP000053989"/>
    </source>
</evidence>
<proteinExistence type="predicted"/>
<feature type="transmembrane region" description="Helical" evidence="6">
    <location>
        <begin position="367"/>
        <end position="392"/>
    </location>
</feature>
<dbReference type="Proteomes" id="UP000053989">
    <property type="component" value="Unassembled WGS sequence"/>
</dbReference>
<reference evidence="7 8" key="1">
    <citation type="submission" date="2014-04" db="EMBL/GenBank/DDBJ databases">
        <authorList>
            <consortium name="DOE Joint Genome Institute"/>
            <person name="Kuo A."/>
            <person name="Kohler A."/>
            <person name="Nagy L.G."/>
            <person name="Floudas D."/>
            <person name="Copeland A."/>
            <person name="Barry K.W."/>
            <person name="Cichocki N."/>
            <person name="Veneault-Fourrey C."/>
            <person name="LaButti K."/>
            <person name="Lindquist E.A."/>
            <person name="Lipzen A."/>
            <person name="Lundell T."/>
            <person name="Morin E."/>
            <person name="Murat C."/>
            <person name="Sun H."/>
            <person name="Tunlid A."/>
            <person name="Henrissat B."/>
            <person name="Grigoriev I.V."/>
            <person name="Hibbett D.S."/>
            <person name="Martin F."/>
            <person name="Nordberg H.P."/>
            <person name="Cantor M.N."/>
            <person name="Hua S.X."/>
        </authorList>
    </citation>
    <scope>NUCLEOTIDE SEQUENCE [LARGE SCALE GENOMIC DNA]</scope>
    <source>
        <strain evidence="7 8">Foug A</strain>
    </source>
</reference>
<dbReference type="SUPFAM" id="SSF103473">
    <property type="entry name" value="MFS general substrate transporter"/>
    <property type="match status" value="1"/>
</dbReference>
<evidence type="ECO:0000256" key="1">
    <source>
        <dbReference type="ARBA" id="ARBA00004141"/>
    </source>
</evidence>
<dbReference type="GO" id="GO:0022857">
    <property type="term" value="F:transmembrane transporter activity"/>
    <property type="evidence" value="ECO:0007669"/>
    <property type="project" value="InterPro"/>
</dbReference>
<feature type="transmembrane region" description="Helical" evidence="6">
    <location>
        <begin position="576"/>
        <end position="598"/>
    </location>
</feature>
<dbReference type="HOGENOM" id="CLU_017517_1_0_1"/>
<dbReference type="InParanoid" id="A0A0C3A3M7"/>
<dbReference type="InterPro" id="IPR011701">
    <property type="entry name" value="MFS"/>
</dbReference>
<feature type="region of interest" description="Disordered" evidence="5">
    <location>
        <begin position="604"/>
        <end position="625"/>
    </location>
</feature>
<keyword evidence="2 6" id="KW-0812">Transmembrane</keyword>
<feature type="compositionally biased region" description="Low complexity" evidence="5">
    <location>
        <begin position="449"/>
        <end position="465"/>
    </location>
</feature>
<evidence type="ECO:0000256" key="3">
    <source>
        <dbReference type="ARBA" id="ARBA00022989"/>
    </source>
</evidence>
<dbReference type="Pfam" id="PF07690">
    <property type="entry name" value="MFS_1"/>
    <property type="match status" value="1"/>
</dbReference>
<evidence type="ECO:0000256" key="2">
    <source>
        <dbReference type="ARBA" id="ARBA00022692"/>
    </source>
</evidence>
<feature type="compositionally biased region" description="Basic and acidic residues" evidence="5">
    <location>
        <begin position="127"/>
        <end position="139"/>
    </location>
</feature>
<dbReference type="PANTHER" id="PTHR23507">
    <property type="entry name" value="ZGC:174356"/>
    <property type="match status" value="1"/>
</dbReference>
<feature type="transmembrane region" description="Helical" evidence="6">
    <location>
        <begin position="404"/>
        <end position="425"/>
    </location>
</feature>
<reference evidence="8" key="2">
    <citation type="submission" date="2015-01" db="EMBL/GenBank/DDBJ databases">
        <title>Evolutionary Origins and Diversification of the Mycorrhizal Mutualists.</title>
        <authorList>
            <consortium name="DOE Joint Genome Institute"/>
            <consortium name="Mycorrhizal Genomics Consortium"/>
            <person name="Kohler A."/>
            <person name="Kuo A."/>
            <person name="Nagy L.G."/>
            <person name="Floudas D."/>
            <person name="Copeland A."/>
            <person name="Barry K.W."/>
            <person name="Cichocki N."/>
            <person name="Veneault-Fourrey C."/>
            <person name="LaButti K."/>
            <person name="Lindquist E.A."/>
            <person name="Lipzen A."/>
            <person name="Lundell T."/>
            <person name="Morin E."/>
            <person name="Murat C."/>
            <person name="Riley R."/>
            <person name="Ohm R."/>
            <person name="Sun H."/>
            <person name="Tunlid A."/>
            <person name="Henrissat B."/>
            <person name="Grigoriev I.V."/>
            <person name="Hibbett D.S."/>
            <person name="Martin F."/>
        </authorList>
    </citation>
    <scope>NUCLEOTIDE SEQUENCE [LARGE SCALE GENOMIC DNA]</scope>
    <source>
        <strain evidence="8">Foug A</strain>
    </source>
</reference>
<dbReference type="Gene3D" id="1.20.1250.20">
    <property type="entry name" value="MFS general substrate transporter like domains"/>
    <property type="match status" value="2"/>
</dbReference>
<dbReference type="OrthoDB" id="3026777at2759"/>
<accession>A0A0C3A3M7</accession>
<comment type="subcellular location">
    <subcellularLocation>
        <location evidence="1">Membrane</location>
        <topology evidence="1">Multi-pass membrane protein</topology>
    </subcellularLocation>
</comment>
<organism evidence="7 8">
    <name type="scientific">Scleroderma citrinum Foug A</name>
    <dbReference type="NCBI Taxonomy" id="1036808"/>
    <lineage>
        <taxon>Eukaryota</taxon>
        <taxon>Fungi</taxon>
        <taxon>Dikarya</taxon>
        <taxon>Basidiomycota</taxon>
        <taxon>Agaricomycotina</taxon>
        <taxon>Agaricomycetes</taxon>
        <taxon>Agaricomycetidae</taxon>
        <taxon>Boletales</taxon>
        <taxon>Sclerodermatineae</taxon>
        <taxon>Sclerodermataceae</taxon>
        <taxon>Scleroderma</taxon>
    </lineage>
</organism>
<feature type="transmembrane region" description="Helical" evidence="6">
    <location>
        <begin position="250"/>
        <end position="275"/>
    </location>
</feature>
<sequence>MSPLRTSSESPLAESGRLLHAGDIRTPLAVDEDGVEEGDHVKEVASWEKRPWWKRPSPYWIVFGAPINGIGFSAAFAPRVEVYTSLACRVHKPQFFPDGPPGSFFLPLDYDSSPSLQTEPATFSPTKTDEDPNTRKKCTTDPDVQAAVASLLATLVTTTGILSCLVTGWWGMFCDRHGRRPVLAVSVLGLLLTELTFIITANFFDYLPGGYWFLLVGYVMEGFLGSLSTEITASHAYMADTSELSSRTRIFALELGLKFAGFAVGPFIGGIIIHLTGSTLSVFFLAVFLHSICALLIVFVLPESLTDAKARIARLRYKAEKDEKVNDPVLLCVLKEATRFLSALSVLLPRDTIGGTAHRQSRRDWNLFFLTMCYGLNTSFHASLPFLFQYAIGIFSWSPETTNYYFALIGVSHALVLTIILPFLIKFLKPTNTTHTPPTTHEPCEGTRFHPSPSSFDSSSTHQPTSVISASSQSAKVDLTLARCALIIEVVSCLIMATTTSGTLFTIGTMIASASIAFPPIAQSLALEIYRRKTTREVGDEAGKLFGAMSVVQTLGMQVISPSVLGYVYAHSVPTFPQAIILVTALCFALSFVLLAFVRVPSSPMDATSDEDAESSEGNDEATRA</sequence>
<name>A0A0C3A3M7_9AGAM</name>
<dbReference type="FunCoup" id="A0A0C3A3M7">
    <property type="interactions" value="34"/>
</dbReference>
<feature type="compositionally biased region" description="Acidic residues" evidence="5">
    <location>
        <begin position="608"/>
        <end position="625"/>
    </location>
</feature>
<dbReference type="PANTHER" id="PTHR23507:SF1">
    <property type="entry name" value="FI18259P1-RELATED"/>
    <property type="match status" value="1"/>
</dbReference>
<feature type="transmembrane region" description="Helical" evidence="6">
    <location>
        <begin position="59"/>
        <end position="77"/>
    </location>
</feature>
<dbReference type="GO" id="GO:0016020">
    <property type="term" value="C:membrane"/>
    <property type="evidence" value="ECO:0007669"/>
    <property type="project" value="UniProtKB-SubCell"/>
</dbReference>
<keyword evidence="8" id="KW-1185">Reference proteome</keyword>
<dbReference type="AlphaFoldDB" id="A0A0C3A3M7"/>
<evidence type="ECO:0000313" key="7">
    <source>
        <dbReference type="EMBL" id="KIM68263.1"/>
    </source>
</evidence>
<feature type="transmembrane region" description="Helical" evidence="6">
    <location>
        <begin position="182"/>
        <end position="204"/>
    </location>
</feature>
<keyword evidence="3 6" id="KW-1133">Transmembrane helix</keyword>
<feature type="transmembrane region" description="Helical" evidence="6">
    <location>
        <begin position="281"/>
        <end position="301"/>
    </location>
</feature>